<dbReference type="InterPro" id="IPR000048">
    <property type="entry name" value="IQ_motif_EF-hand-BS"/>
</dbReference>
<evidence type="ECO:0000256" key="7">
    <source>
        <dbReference type="ARBA" id="ARBA00023212"/>
    </source>
</evidence>
<evidence type="ECO:0000313" key="15">
    <source>
        <dbReference type="Proteomes" id="UP000594260"/>
    </source>
</evidence>
<reference evidence="14" key="1">
    <citation type="submission" date="2021-01" db="UniProtKB">
        <authorList>
            <consortium name="EnsemblMetazoa"/>
        </authorList>
    </citation>
    <scope>IDENTIFICATION</scope>
</reference>
<feature type="region of interest" description="Disordered" evidence="13">
    <location>
        <begin position="361"/>
        <end position="491"/>
    </location>
</feature>
<keyword evidence="7" id="KW-0206">Cytoskeleton</keyword>
<dbReference type="GO" id="GO:0005813">
    <property type="term" value="C:centrosome"/>
    <property type="evidence" value="ECO:0007669"/>
    <property type="project" value="UniProtKB-SubCell"/>
</dbReference>
<dbReference type="PANTHER" id="PTHR45973:SF2">
    <property type="entry name" value="CENTROSOMAL PROTEIN OF 97 KDA"/>
    <property type="match status" value="1"/>
</dbReference>
<evidence type="ECO:0000313" key="14">
    <source>
        <dbReference type="EnsemblMetazoa" id="XP_022655453"/>
    </source>
</evidence>
<dbReference type="PANTHER" id="PTHR45973">
    <property type="entry name" value="PROTEIN PHOSPHATASE 1 REGULATORY SUBUNIT SDS22-RELATED"/>
    <property type="match status" value="1"/>
</dbReference>
<dbReference type="PROSITE" id="PS51450">
    <property type="entry name" value="LRR"/>
    <property type="match status" value="3"/>
</dbReference>
<feature type="compositionally biased region" description="Low complexity" evidence="13">
    <location>
        <begin position="445"/>
        <end position="488"/>
    </location>
</feature>
<comment type="subcellular location">
    <subcellularLocation>
        <location evidence="2">Cytoplasm</location>
        <location evidence="2">Cytoskeleton</location>
        <location evidence="2">Microtubule organizing center</location>
        <location evidence="2">Centrosome</location>
    </subcellularLocation>
</comment>
<dbReference type="InterPro" id="IPR032675">
    <property type="entry name" value="LRR_dom_sf"/>
</dbReference>
<feature type="compositionally biased region" description="Polar residues" evidence="13">
    <location>
        <begin position="361"/>
        <end position="373"/>
    </location>
</feature>
<dbReference type="OMA" id="GADQMES"/>
<name>A0A7M7JSF1_VARDE</name>
<feature type="region of interest" description="Disordered" evidence="13">
    <location>
        <begin position="293"/>
        <end position="332"/>
    </location>
</feature>
<dbReference type="SMART" id="SM00365">
    <property type="entry name" value="LRR_SD22"/>
    <property type="match status" value="4"/>
</dbReference>
<protein>
    <recommendedName>
        <fullName evidence="10">Centrosomal protein of 97 kDa</fullName>
    </recommendedName>
    <alternativeName>
        <fullName evidence="8">Dynein axonemal assembly factor 1 homolog</fullName>
    </alternativeName>
    <alternativeName>
        <fullName evidence="11">Leucine-rich repeat and IQ domain-containing protein 2</fullName>
    </alternativeName>
</protein>
<keyword evidence="12" id="KW-0175">Coiled coil</keyword>
<dbReference type="InParanoid" id="A0A7M7JSF1"/>
<evidence type="ECO:0000256" key="13">
    <source>
        <dbReference type="SAM" id="MobiDB-lite"/>
    </source>
</evidence>
<comment type="function">
    <text evidence="1">Cilium-specific protein required for cilia structures.</text>
</comment>
<dbReference type="Pfam" id="PF14580">
    <property type="entry name" value="LRR_9"/>
    <property type="match status" value="1"/>
</dbReference>
<dbReference type="FunCoup" id="A0A7M7JSF1">
    <property type="interactions" value="742"/>
</dbReference>
<dbReference type="KEGG" id="vde:111248029"/>
<organism evidence="14 15">
    <name type="scientific">Varroa destructor</name>
    <name type="common">Honeybee mite</name>
    <dbReference type="NCBI Taxonomy" id="109461"/>
    <lineage>
        <taxon>Eukaryota</taxon>
        <taxon>Metazoa</taxon>
        <taxon>Ecdysozoa</taxon>
        <taxon>Arthropoda</taxon>
        <taxon>Chelicerata</taxon>
        <taxon>Arachnida</taxon>
        <taxon>Acari</taxon>
        <taxon>Parasitiformes</taxon>
        <taxon>Mesostigmata</taxon>
        <taxon>Gamasina</taxon>
        <taxon>Dermanyssoidea</taxon>
        <taxon>Varroidae</taxon>
        <taxon>Varroa</taxon>
    </lineage>
</organism>
<dbReference type="InterPro" id="IPR003591">
    <property type="entry name" value="Leu-rich_rpt_typical-subtyp"/>
</dbReference>
<dbReference type="FunFam" id="3.80.10.10:FF:000165">
    <property type="entry name" value="Centrosomal protein of 97 kDa"/>
    <property type="match status" value="1"/>
</dbReference>
<evidence type="ECO:0000256" key="10">
    <source>
        <dbReference type="ARBA" id="ARBA00068862"/>
    </source>
</evidence>
<evidence type="ECO:0000256" key="3">
    <source>
        <dbReference type="ARBA" id="ARBA00022490"/>
    </source>
</evidence>
<dbReference type="SUPFAM" id="SSF52075">
    <property type="entry name" value="Outer arm dynein light chain 1"/>
    <property type="match status" value="1"/>
</dbReference>
<proteinExistence type="predicted"/>
<dbReference type="GO" id="GO:0030030">
    <property type="term" value="P:cell projection organization"/>
    <property type="evidence" value="ECO:0007669"/>
    <property type="project" value="UniProtKB-KW"/>
</dbReference>
<dbReference type="GO" id="GO:1902018">
    <property type="term" value="P:negative regulation of cilium assembly"/>
    <property type="evidence" value="ECO:0007669"/>
    <property type="project" value="TreeGrafter"/>
</dbReference>
<evidence type="ECO:0000256" key="12">
    <source>
        <dbReference type="SAM" id="Coils"/>
    </source>
</evidence>
<feature type="compositionally biased region" description="Low complexity" evidence="13">
    <location>
        <begin position="309"/>
        <end position="330"/>
    </location>
</feature>
<dbReference type="EnsemblMetazoa" id="XM_022799718">
    <property type="protein sequence ID" value="XP_022655453"/>
    <property type="gene ID" value="LOC111248029"/>
</dbReference>
<evidence type="ECO:0000256" key="5">
    <source>
        <dbReference type="ARBA" id="ARBA00022737"/>
    </source>
</evidence>
<dbReference type="AlphaFoldDB" id="A0A7M7JSF1"/>
<dbReference type="Gene3D" id="1.20.5.190">
    <property type="match status" value="1"/>
</dbReference>
<evidence type="ECO:0000256" key="1">
    <source>
        <dbReference type="ARBA" id="ARBA00003843"/>
    </source>
</evidence>
<accession>A0A7M7JSF1</accession>
<keyword evidence="15" id="KW-1185">Reference proteome</keyword>
<evidence type="ECO:0000256" key="11">
    <source>
        <dbReference type="ARBA" id="ARBA00076677"/>
    </source>
</evidence>
<evidence type="ECO:0000256" key="9">
    <source>
        <dbReference type="ARBA" id="ARBA00058656"/>
    </source>
</evidence>
<feature type="coiled-coil region" evidence="12">
    <location>
        <begin position="500"/>
        <end position="580"/>
    </location>
</feature>
<sequence>MSDSSTCGCSGLEVDLSDQGLKRLERRDGIGVESLRLDNNQLQKLDNIDCYLDVWKLSVTNNQLTRMYYISKLHRLTHIDLSRNQILSIEGLKDLRHLQWLSLANNKLKSLQNIQSSSSLVHLDVSDNQIANLIDLSSLSKLKTLLLNRNSVSSLERASLYLPAAISVLGIAENKIADLTMVSFLAKLPSLEALSLFGNPCCLEKEPFDYRPYVINWCLGLRVLDDYVVTQRESLKAEWLYSQGKGRFYTSGQHQPLIGYLQQICPKQEADDELEDRISRVLAMQRQHKEQLLHEMSPLAPRRPRSAVGRLSGQGSQSMLGGQAARTAGGRQWGDKMSQSLLEENTHSDSSEKQDICTELMTSSQKTSGSVSTHRSRRDNIMTRSVPDLPPSHTGYRSAGIPTPSYGHGHHSSSHNNINNTTSNNNISHNNALNSSGSNPAMTTSQASSSRAQSNDNRSNSGSVRVSRLSSYSVPRSSCASKAAKTATVQPHRTTALYRRDKDKAEIERLKARREFLHKNATKIQAAWRGFITRKRQEKEIQQLRMRRIEEHLMHFVRRMETLENTVRRQESDLAEEKKARLTNQEMFSRMLNSMDNIERHLTAICVGDGEETLLELPGVQQVAPTVTGGKMVATKTPDQEVETTQEETIESLSTRLSRLESMIMNLSAKF</sequence>
<keyword evidence="5" id="KW-0677">Repeat</keyword>
<dbReference type="Gene3D" id="3.80.10.10">
    <property type="entry name" value="Ribonuclease Inhibitor"/>
    <property type="match status" value="2"/>
</dbReference>
<dbReference type="RefSeq" id="XP_022655453.1">
    <property type="nucleotide sequence ID" value="XM_022799718.1"/>
</dbReference>
<comment type="function">
    <text evidence="9">Acts as a key negative regulator of ciliogenesis in collaboration with CCP110 by capping the mother centriole thereby preventing cilia formation. Required for recruitment of CCP110 to the centrosome.</text>
</comment>
<keyword evidence="4" id="KW-0433">Leucine-rich repeat</keyword>
<dbReference type="CDD" id="cd23767">
    <property type="entry name" value="IQCD"/>
    <property type="match status" value="1"/>
</dbReference>
<dbReference type="SUPFAM" id="SSF52058">
    <property type="entry name" value="L domain-like"/>
    <property type="match status" value="1"/>
</dbReference>
<dbReference type="SMART" id="SM00015">
    <property type="entry name" value="IQ"/>
    <property type="match status" value="1"/>
</dbReference>
<dbReference type="SMART" id="SM00369">
    <property type="entry name" value="LRR_TYP"/>
    <property type="match status" value="3"/>
</dbReference>
<keyword evidence="6" id="KW-0970">Cilium biogenesis/degradation</keyword>
<dbReference type="OrthoDB" id="5954088at2759"/>
<feature type="compositionally biased region" description="Polar residues" evidence="13">
    <location>
        <begin position="432"/>
        <end position="444"/>
    </location>
</feature>
<evidence type="ECO:0000256" key="4">
    <source>
        <dbReference type="ARBA" id="ARBA00022614"/>
    </source>
</evidence>
<dbReference type="GeneID" id="111248029"/>
<dbReference type="CTD" id="79598"/>
<evidence type="ECO:0000256" key="8">
    <source>
        <dbReference type="ARBA" id="ARBA00024433"/>
    </source>
</evidence>
<keyword evidence="3" id="KW-0963">Cytoplasm</keyword>
<feature type="compositionally biased region" description="Low complexity" evidence="13">
    <location>
        <begin position="414"/>
        <end position="431"/>
    </location>
</feature>
<dbReference type="InterPro" id="IPR001611">
    <property type="entry name" value="Leu-rich_rpt"/>
</dbReference>
<dbReference type="InterPro" id="IPR050576">
    <property type="entry name" value="Cilia_flagella_integrity"/>
</dbReference>
<evidence type="ECO:0000256" key="6">
    <source>
        <dbReference type="ARBA" id="ARBA00022794"/>
    </source>
</evidence>
<dbReference type="Pfam" id="PF00612">
    <property type="entry name" value="IQ"/>
    <property type="match status" value="1"/>
</dbReference>
<dbReference type="Proteomes" id="UP000594260">
    <property type="component" value="Unplaced"/>
</dbReference>
<dbReference type="PROSITE" id="PS50096">
    <property type="entry name" value="IQ"/>
    <property type="match status" value="1"/>
</dbReference>
<evidence type="ECO:0000256" key="2">
    <source>
        <dbReference type="ARBA" id="ARBA00004300"/>
    </source>
</evidence>